<sequence length="194" mass="21893">MTRISIESQLTKNHSMINNLKKNKKATLDNVVAQREQYVKAHKLTEKLLEKTLKDLESMRKSSQSYAEYQRRGLVTKEQSNNQQYMYSQQQNTYQTLFSQSMQESVQIATLGTDLVTRSAEFDNQIAQLEAQMNDLERQQSEAEASGTIIINAPDDGRVESLSVTQGQMVNIGDSLAQLLPGNKVTLLFNIVGT</sequence>
<protein>
    <submittedName>
        <fullName evidence="2">Colicin V secretion protein CvaA</fullName>
    </submittedName>
</protein>
<dbReference type="AlphaFoldDB" id="A0A4U9WCG1"/>
<organism evidence="2">
    <name type="scientific">Serratia fonticola</name>
    <dbReference type="NCBI Taxonomy" id="47917"/>
    <lineage>
        <taxon>Bacteria</taxon>
        <taxon>Pseudomonadati</taxon>
        <taxon>Pseudomonadota</taxon>
        <taxon>Gammaproteobacteria</taxon>
        <taxon>Enterobacterales</taxon>
        <taxon>Yersiniaceae</taxon>
        <taxon>Serratia</taxon>
    </lineage>
</organism>
<reference evidence="2" key="1">
    <citation type="submission" date="2019-05" db="EMBL/GenBank/DDBJ databases">
        <authorList>
            <consortium name="Pathogen Informatics"/>
        </authorList>
    </citation>
    <scope>NUCLEOTIDE SEQUENCE [LARGE SCALE GENOMIC DNA]</scope>
    <source>
        <strain evidence="2">NCTC12965</strain>
    </source>
</reference>
<accession>A0A4U9WCG1</accession>
<name>A0A4U9WCG1_SERFO</name>
<evidence type="ECO:0000313" key="2">
    <source>
        <dbReference type="EMBL" id="VTR56612.1"/>
    </source>
</evidence>
<evidence type="ECO:0000256" key="1">
    <source>
        <dbReference type="SAM" id="Coils"/>
    </source>
</evidence>
<gene>
    <name evidence="2" type="primary">cvaA_1</name>
    <name evidence="2" type="ORF">NCTC12965_07183</name>
</gene>
<dbReference type="EMBL" id="CABEEZ010000134">
    <property type="protein sequence ID" value="VTR56612.1"/>
    <property type="molecule type" value="Genomic_DNA"/>
</dbReference>
<feature type="coiled-coil region" evidence="1">
    <location>
        <begin position="119"/>
        <end position="146"/>
    </location>
</feature>
<keyword evidence="1" id="KW-0175">Coiled coil</keyword>
<proteinExistence type="predicted"/>